<accession>A0A1J5T022</accession>
<proteinExistence type="predicted"/>
<organism evidence="1">
    <name type="scientific">mine drainage metagenome</name>
    <dbReference type="NCBI Taxonomy" id="410659"/>
    <lineage>
        <taxon>unclassified sequences</taxon>
        <taxon>metagenomes</taxon>
        <taxon>ecological metagenomes</taxon>
    </lineage>
</organism>
<name>A0A1J5T022_9ZZZZ</name>
<dbReference type="AlphaFoldDB" id="A0A1J5T022"/>
<evidence type="ECO:0008006" key="2">
    <source>
        <dbReference type="Google" id="ProtNLM"/>
    </source>
</evidence>
<protein>
    <recommendedName>
        <fullName evidence="2">Transport and Golgi organization protein 2</fullName>
    </recommendedName>
</protein>
<dbReference type="PANTHER" id="PTHR17985:SF8">
    <property type="entry name" value="TRANSPORT AND GOLGI ORGANIZATION PROTEIN 2 HOMOLOG"/>
    <property type="match status" value="1"/>
</dbReference>
<comment type="caution">
    <text evidence="1">The sequence shown here is derived from an EMBL/GenBank/DDBJ whole genome shotgun (WGS) entry which is preliminary data.</text>
</comment>
<reference evidence="1" key="1">
    <citation type="submission" date="2016-10" db="EMBL/GenBank/DDBJ databases">
        <title>Sequence of Gallionella enrichment culture.</title>
        <authorList>
            <person name="Poehlein A."/>
            <person name="Muehling M."/>
            <person name="Daniel R."/>
        </authorList>
    </citation>
    <scope>NUCLEOTIDE SEQUENCE</scope>
</reference>
<dbReference type="PANTHER" id="PTHR17985">
    <property type="entry name" value="SER/THR-RICH PROTEIN T10 IN DGCR REGION"/>
    <property type="match status" value="1"/>
</dbReference>
<dbReference type="EMBL" id="MLJW01000012">
    <property type="protein sequence ID" value="OIR14178.1"/>
    <property type="molecule type" value="Genomic_DNA"/>
</dbReference>
<sequence>MCTVLFISKKDKLFFASLRDENPKRPQATAPEIYTIDDINFLSPKDSLAGGTWIGITGSKKVIILLNGGFENHHKKNNYLKSRGLIVSDLLISANPVADWVSMDLSSIEPFTLIVWSGENLFQLVWDGIKKHKIELDDSVPYLWSSSTLYNSKIKKVREEFFKDWIATHPSVSKSTVLDFFRSFTENENGFIMHRNENLKTVSYSFIELNENNFAVMDYYDFLNHQHSSKTIGITAKNKSLHQA</sequence>
<gene>
    <name evidence="1" type="ORF">GALL_46390</name>
</gene>
<evidence type="ECO:0000313" key="1">
    <source>
        <dbReference type="EMBL" id="OIR14178.1"/>
    </source>
</evidence>
<dbReference type="Pfam" id="PF05742">
    <property type="entry name" value="TANGO2"/>
    <property type="match status" value="1"/>
</dbReference>
<dbReference type="InterPro" id="IPR008551">
    <property type="entry name" value="TANGO2"/>
</dbReference>